<evidence type="ECO:0000313" key="2">
    <source>
        <dbReference type="EMBL" id="WAR16824.1"/>
    </source>
</evidence>
<gene>
    <name evidence="2" type="ORF">MAR_031418</name>
</gene>
<feature type="compositionally biased region" description="Polar residues" evidence="1">
    <location>
        <begin position="244"/>
        <end position="259"/>
    </location>
</feature>
<feature type="compositionally biased region" description="Low complexity" evidence="1">
    <location>
        <begin position="191"/>
        <end position="202"/>
    </location>
</feature>
<evidence type="ECO:0000256" key="1">
    <source>
        <dbReference type="SAM" id="MobiDB-lite"/>
    </source>
</evidence>
<feature type="compositionally biased region" description="Acidic residues" evidence="1">
    <location>
        <begin position="24"/>
        <end position="44"/>
    </location>
</feature>
<accession>A0ABY7F6P6</accession>
<dbReference type="Proteomes" id="UP001164746">
    <property type="component" value="Chromosome 10"/>
</dbReference>
<evidence type="ECO:0000313" key="3">
    <source>
        <dbReference type="Proteomes" id="UP001164746"/>
    </source>
</evidence>
<feature type="compositionally biased region" description="Polar residues" evidence="1">
    <location>
        <begin position="145"/>
        <end position="164"/>
    </location>
</feature>
<protein>
    <submittedName>
        <fullName evidence="2">Uncharacterized protein</fullName>
    </submittedName>
</protein>
<proteinExistence type="predicted"/>
<feature type="compositionally biased region" description="Low complexity" evidence="1">
    <location>
        <begin position="168"/>
        <end position="177"/>
    </location>
</feature>
<sequence length="331" mass="36213">MTTSNTEYESSDPAATSIPIASIPEEDEEEELEEVEYDGPDDDPPPMQESIPDLRELLELDANGLPTVDNDRPPSAWHDILGPGRPLSNCSRPNSILTDLSGRSRGGSIMTVKSVVICDASENEVFSIEPRDKSQMPVWRPRSAMSDSTWSNSITRPGSASSINEFLRPSSVSSIRSIPDESDHKKRENENNQVNNVIPIPNVTSKLKRTRSDGVVDSKRLRRNNSSKSITGSKITSGLRRTASEGNATVKRTSSTGSLSPRKGLRRTGSTESNKLNTDTDNLKDMRMKLLDINTIKTRPSDVLKIPGTGGTSIRSSSKRVMMTQIASTSK</sequence>
<organism evidence="2 3">
    <name type="scientific">Mya arenaria</name>
    <name type="common">Soft-shell clam</name>
    <dbReference type="NCBI Taxonomy" id="6604"/>
    <lineage>
        <taxon>Eukaryota</taxon>
        <taxon>Metazoa</taxon>
        <taxon>Spiralia</taxon>
        <taxon>Lophotrochozoa</taxon>
        <taxon>Mollusca</taxon>
        <taxon>Bivalvia</taxon>
        <taxon>Autobranchia</taxon>
        <taxon>Heteroconchia</taxon>
        <taxon>Euheterodonta</taxon>
        <taxon>Imparidentia</taxon>
        <taxon>Neoheterodontei</taxon>
        <taxon>Myida</taxon>
        <taxon>Myoidea</taxon>
        <taxon>Myidae</taxon>
        <taxon>Mya</taxon>
    </lineage>
</organism>
<feature type="region of interest" description="Disordered" evidence="1">
    <location>
        <begin position="144"/>
        <end position="281"/>
    </location>
</feature>
<keyword evidence="3" id="KW-1185">Reference proteome</keyword>
<feature type="compositionally biased region" description="Basic and acidic residues" evidence="1">
    <location>
        <begin position="210"/>
        <end position="219"/>
    </location>
</feature>
<name>A0ABY7F6P6_MYAAR</name>
<feature type="compositionally biased region" description="Low complexity" evidence="1">
    <location>
        <begin position="226"/>
        <end position="238"/>
    </location>
</feature>
<feature type="compositionally biased region" description="Polar residues" evidence="1">
    <location>
        <begin position="268"/>
        <end position="280"/>
    </location>
</feature>
<reference evidence="2" key="1">
    <citation type="submission" date="2022-11" db="EMBL/GenBank/DDBJ databases">
        <title>Centuries of genome instability and evolution in soft-shell clam transmissible cancer (bioRxiv).</title>
        <authorList>
            <person name="Hart S.F.M."/>
            <person name="Yonemitsu M.A."/>
            <person name="Giersch R.M."/>
            <person name="Beal B.F."/>
            <person name="Arriagada G."/>
            <person name="Davis B.W."/>
            <person name="Ostrander E.A."/>
            <person name="Goff S.P."/>
            <person name="Metzger M.J."/>
        </authorList>
    </citation>
    <scope>NUCLEOTIDE SEQUENCE</scope>
    <source>
        <strain evidence="2">MELC-2E11</strain>
        <tissue evidence="2">Siphon/mantle</tissue>
    </source>
</reference>
<feature type="region of interest" description="Disordered" evidence="1">
    <location>
        <begin position="1"/>
        <end position="50"/>
    </location>
</feature>
<feature type="compositionally biased region" description="Basic and acidic residues" evidence="1">
    <location>
        <begin position="178"/>
        <end position="190"/>
    </location>
</feature>
<dbReference type="EMBL" id="CP111021">
    <property type="protein sequence ID" value="WAR16824.1"/>
    <property type="molecule type" value="Genomic_DNA"/>
</dbReference>